<dbReference type="AlphaFoldDB" id="A0A9J6E4L2"/>
<keyword evidence="2" id="KW-1185">Reference proteome</keyword>
<comment type="caution">
    <text evidence="1">The sequence shown here is derived from an EMBL/GenBank/DDBJ whole genome shotgun (WGS) entry which is preliminary data.</text>
</comment>
<dbReference type="SUPFAM" id="SSF52047">
    <property type="entry name" value="RNI-like"/>
    <property type="match status" value="1"/>
</dbReference>
<dbReference type="InterPro" id="IPR032675">
    <property type="entry name" value="LRR_dom_sf"/>
</dbReference>
<gene>
    <name evidence="1" type="ORF">HPB51_024701</name>
</gene>
<dbReference type="EMBL" id="JABSTU010000006">
    <property type="protein sequence ID" value="KAH8029276.1"/>
    <property type="molecule type" value="Genomic_DNA"/>
</dbReference>
<name>A0A9J6E4L2_RHIMP</name>
<dbReference type="Gene3D" id="3.80.10.10">
    <property type="entry name" value="Ribonuclease Inhibitor"/>
    <property type="match status" value="1"/>
</dbReference>
<evidence type="ECO:0000313" key="1">
    <source>
        <dbReference type="EMBL" id="KAH8029276.1"/>
    </source>
</evidence>
<accession>A0A9J6E4L2</accession>
<reference evidence="1" key="2">
    <citation type="submission" date="2021-09" db="EMBL/GenBank/DDBJ databases">
        <authorList>
            <person name="Jia N."/>
            <person name="Wang J."/>
            <person name="Shi W."/>
            <person name="Du L."/>
            <person name="Sun Y."/>
            <person name="Zhan W."/>
            <person name="Jiang J."/>
            <person name="Wang Q."/>
            <person name="Zhang B."/>
            <person name="Ji P."/>
            <person name="Sakyi L.B."/>
            <person name="Cui X."/>
            <person name="Yuan T."/>
            <person name="Jiang B."/>
            <person name="Yang W."/>
            <person name="Lam T.T.-Y."/>
            <person name="Chang Q."/>
            <person name="Ding S."/>
            <person name="Wang X."/>
            <person name="Zhu J."/>
            <person name="Ruan X."/>
            <person name="Zhao L."/>
            <person name="Wei J."/>
            <person name="Que T."/>
            <person name="Du C."/>
            <person name="Cheng J."/>
            <person name="Dai P."/>
            <person name="Han X."/>
            <person name="Huang E."/>
            <person name="Gao Y."/>
            <person name="Liu J."/>
            <person name="Shao H."/>
            <person name="Ye R."/>
            <person name="Li L."/>
            <person name="Wei W."/>
            <person name="Wang X."/>
            <person name="Wang C."/>
            <person name="Huo Q."/>
            <person name="Li W."/>
            <person name="Guo W."/>
            <person name="Chen H."/>
            <person name="Chen S."/>
            <person name="Zhou L."/>
            <person name="Zhou L."/>
            <person name="Ni X."/>
            <person name="Tian J."/>
            <person name="Zhou Y."/>
            <person name="Sheng Y."/>
            <person name="Liu T."/>
            <person name="Pan Y."/>
            <person name="Xia L."/>
            <person name="Li J."/>
            <person name="Zhao F."/>
            <person name="Cao W."/>
        </authorList>
    </citation>
    <scope>NUCLEOTIDE SEQUENCE</scope>
    <source>
        <strain evidence="1">Rmic-2018</strain>
        <tissue evidence="1">Larvae</tissue>
    </source>
</reference>
<evidence type="ECO:0000313" key="2">
    <source>
        <dbReference type="Proteomes" id="UP000821866"/>
    </source>
</evidence>
<organism evidence="1 2">
    <name type="scientific">Rhipicephalus microplus</name>
    <name type="common">Cattle tick</name>
    <name type="synonym">Boophilus microplus</name>
    <dbReference type="NCBI Taxonomy" id="6941"/>
    <lineage>
        <taxon>Eukaryota</taxon>
        <taxon>Metazoa</taxon>
        <taxon>Ecdysozoa</taxon>
        <taxon>Arthropoda</taxon>
        <taxon>Chelicerata</taxon>
        <taxon>Arachnida</taxon>
        <taxon>Acari</taxon>
        <taxon>Parasitiformes</taxon>
        <taxon>Ixodida</taxon>
        <taxon>Ixodoidea</taxon>
        <taxon>Ixodidae</taxon>
        <taxon>Rhipicephalinae</taxon>
        <taxon>Rhipicephalus</taxon>
        <taxon>Boophilus</taxon>
    </lineage>
</organism>
<reference evidence="1" key="1">
    <citation type="journal article" date="2020" name="Cell">
        <title>Large-Scale Comparative Analyses of Tick Genomes Elucidate Their Genetic Diversity and Vector Capacities.</title>
        <authorList>
            <consortium name="Tick Genome and Microbiome Consortium (TIGMIC)"/>
            <person name="Jia N."/>
            <person name="Wang J."/>
            <person name="Shi W."/>
            <person name="Du L."/>
            <person name="Sun Y."/>
            <person name="Zhan W."/>
            <person name="Jiang J.F."/>
            <person name="Wang Q."/>
            <person name="Zhang B."/>
            <person name="Ji P."/>
            <person name="Bell-Sakyi L."/>
            <person name="Cui X.M."/>
            <person name="Yuan T.T."/>
            <person name="Jiang B.G."/>
            <person name="Yang W.F."/>
            <person name="Lam T.T."/>
            <person name="Chang Q.C."/>
            <person name="Ding S.J."/>
            <person name="Wang X.J."/>
            <person name="Zhu J.G."/>
            <person name="Ruan X.D."/>
            <person name="Zhao L."/>
            <person name="Wei J.T."/>
            <person name="Ye R.Z."/>
            <person name="Que T.C."/>
            <person name="Du C.H."/>
            <person name="Zhou Y.H."/>
            <person name="Cheng J.X."/>
            <person name="Dai P.F."/>
            <person name="Guo W.B."/>
            <person name="Han X.H."/>
            <person name="Huang E.J."/>
            <person name="Li L.F."/>
            <person name="Wei W."/>
            <person name="Gao Y.C."/>
            <person name="Liu J.Z."/>
            <person name="Shao H.Z."/>
            <person name="Wang X."/>
            <person name="Wang C.C."/>
            <person name="Yang T.C."/>
            <person name="Huo Q.B."/>
            <person name="Li W."/>
            <person name="Chen H.Y."/>
            <person name="Chen S.E."/>
            <person name="Zhou L.G."/>
            <person name="Ni X.B."/>
            <person name="Tian J.H."/>
            <person name="Sheng Y."/>
            <person name="Liu T."/>
            <person name="Pan Y.S."/>
            <person name="Xia L.Y."/>
            <person name="Li J."/>
            <person name="Zhao F."/>
            <person name="Cao W.C."/>
        </authorList>
    </citation>
    <scope>NUCLEOTIDE SEQUENCE</scope>
    <source>
        <strain evidence="1">Rmic-2018</strain>
    </source>
</reference>
<proteinExistence type="predicted"/>
<dbReference type="Proteomes" id="UP000821866">
    <property type="component" value="Chromosome 4"/>
</dbReference>
<protein>
    <submittedName>
        <fullName evidence="1">Uncharacterized protein</fullName>
    </submittedName>
</protein>
<sequence length="510" mass="57448">MGLQETILEVIEELGVADELVNMEHHVILKVKQGCANKRLLPKDISLSGDAKRLSMSEQAFVSNQSFLENMRYSAALFAGCSEFSSSDAFLETAKHVLKNVRSLVLLHNRNKVFNLVTWFAKAHTIVLYHNLRYHADTGVAYNTLPFSRLEQLLGTMPALGLDHLCLSSDTLQSLFRKCPKLTAACEGAIAKVASYTKLTHLSLFSAMPREKSLFQPHVTQVLSALRLVHLSLAHFSGVRLSVIAELCPQLKFLALRACDISDEEDMVTSFSNLEHMCVGSTMKKESFFKLSRSCPGLRELEIDKDELTTAFVVGPDASCGERPILERVVRLTLRTNTDWSDFCGLDHVDDLPRNLDSTLSRLPSLRRVRTDSFKIRLHINCCFPNIALDWCTCTFCDSKFPDIDQQHRDLYLLTHRLKPPKITKMPLPLRLIITGVKLKTKSVDTKEEVPKEEVAVSTKELCEVEKTSRGDGLKKEGFPSISPSASLFCCSFRQRRHSVDSERRCVDKE</sequence>
<dbReference type="VEuPathDB" id="VectorBase:LOC119175918"/>